<gene>
    <name evidence="2" type="ORF">H8E23_10855</name>
</gene>
<dbReference type="InterPro" id="IPR001279">
    <property type="entry name" value="Metallo-B-lactamas"/>
</dbReference>
<dbReference type="Proteomes" id="UP000603434">
    <property type="component" value="Unassembled WGS sequence"/>
</dbReference>
<feature type="domain" description="Metallo-beta-lactamase" evidence="1">
    <location>
        <begin position="25"/>
        <end position="229"/>
    </location>
</feature>
<sequence>MTSAKPVEISVTILGSGTCVPSLRRSSCSVFVKIKNSLLLFDSGPGTMRRLLEAGTTIFDISHLFYSHLHPDHAGEMVPFLFANKYGDGFRRKIPLTIVAAQGFSTFYNRLKSVYGSWIELAPGFFNIIELAADADDVCGFDNFKIRSSPVEHIAGSIAYRVTSSGGRSVVYSGDTDFCESLISLAKDADLLICESAHPDDLKVKGHLTPSLAGEIARRANVRKLVLTHFYPECDHADIEKECRKTYAGPLMLAEDLMNIGL</sequence>
<accession>A0A8J6NRP0</accession>
<dbReference type="EMBL" id="JACNJH010000157">
    <property type="protein sequence ID" value="MBC8361886.1"/>
    <property type="molecule type" value="Genomic_DNA"/>
</dbReference>
<dbReference type="PANTHER" id="PTHR46018">
    <property type="entry name" value="ZINC PHOSPHODIESTERASE ELAC PROTEIN 1"/>
    <property type="match status" value="1"/>
</dbReference>
<reference evidence="2 3" key="1">
    <citation type="submission" date="2020-08" db="EMBL/GenBank/DDBJ databases">
        <title>Bridging the membrane lipid divide: bacteria of the FCB group superphylum have the potential to synthesize archaeal ether lipids.</title>
        <authorList>
            <person name="Villanueva L."/>
            <person name="Von Meijenfeldt F.A.B."/>
            <person name="Westbye A.B."/>
            <person name="Yadav S."/>
            <person name="Hopmans E.C."/>
            <person name="Dutilh B.E."/>
            <person name="Sinninghe Damste J.S."/>
        </authorList>
    </citation>
    <scope>NUCLEOTIDE SEQUENCE [LARGE SCALE GENOMIC DNA]</scope>
    <source>
        <strain evidence="2">NIOZ-UU30</strain>
    </source>
</reference>
<dbReference type="InterPro" id="IPR036866">
    <property type="entry name" value="RibonucZ/Hydroxyglut_hydro"/>
</dbReference>
<dbReference type="Gene3D" id="3.60.15.10">
    <property type="entry name" value="Ribonuclease Z/Hydroxyacylglutathione hydrolase-like"/>
    <property type="match status" value="1"/>
</dbReference>
<evidence type="ECO:0000313" key="2">
    <source>
        <dbReference type="EMBL" id="MBC8361886.1"/>
    </source>
</evidence>
<protein>
    <submittedName>
        <fullName evidence="2">MBL fold metallo-hydrolase</fullName>
    </submittedName>
</protein>
<dbReference type="SMART" id="SM00849">
    <property type="entry name" value="Lactamase_B"/>
    <property type="match status" value="1"/>
</dbReference>
<dbReference type="PANTHER" id="PTHR46018:SF3">
    <property type="entry name" value="ARYLSULFATASE"/>
    <property type="match status" value="1"/>
</dbReference>
<comment type="caution">
    <text evidence="2">The sequence shown here is derived from an EMBL/GenBank/DDBJ whole genome shotgun (WGS) entry which is preliminary data.</text>
</comment>
<dbReference type="GO" id="GO:0042781">
    <property type="term" value="F:3'-tRNA processing endoribonuclease activity"/>
    <property type="evidence" value="ECO:0007669"/>
    <property type="project" value="TreeGrafter"/>
</dbReference>
<dbReference type="Pfam" id="PF12706">
    <property type="entry name" value="Lactamase_B_2"/>
    <property type="match status" value="1"/>
</dbReference>
<proteinExistence type="predicted"/>
<evidence type="ECO:0000259" key="1">
    <source>
        <dbReference type="SMART" id="SM00849"/>
    </source>
</evidence>
<evidence type="ECO:0000313" key="3">
    <source>
        <dbReference type="Proteomes" id="UP000603434"/>
    </source>
</evidence>
<name>A0A8J6NRP0_9BACT</name>
<dbReference type="AlphaFoldDB" id="A0A8J6NRP0"/>
<dbReference type="SUPFAM" id="SSF56281">
    <property type="entry name" value="Metallo-hydrolase/oxidoreductase"/>
    <property type="match status" value="1"/>
</dbReference>
<organism evidence="2 3">
    <name type="scientific">Candidatus Desulfatibia profunda</name>
    <dbReference type="NCBI Taxonomy" id="2841695"/>
    <lineage>
        <taxon>Bacteria</taxon>
        <taxon>Pseudomonadati</taxon>
        <taxon>Thermodesulfobacteriota</taxon>
        <taxon>Desulfobacteria</taxon>
        <taxon>Desulfobacterales</taxon>
        <taxon>Desulfobacterales incertae sedis</taxon>
        <taxon>Candidatus Desulfatibia</taxon>
    </lineage>
</organism>